<reference evidence="2" key="1">
    <citation type="submission" date="2016-04" db="EMBL/GenBank/DDBJ databases">
        <authorList>
            <person name="Evans L.H."/>
            <person name="Alamgir A."/>
            <person name="Owens N."/>
            <person name="Weber N.D."/>
            <person name="Virtaneva K."/>
            <person name="Barbian K."/>
            <person name="Babar A."/>
            <person name="Rosenke K."/>
        </authorList>
    </citation>
    <scope>NUCLEOTIDE SEQUENCE</scope>
    <source>
        <strain evidence="2">Nono1</strain>
    </source>
</reference>
<name>A0A1M4BKV3_9ACTN</name>
<dbReference type="AlphaFoldDB" id="A0A1M4BKV3"/>
<gene>
    <name evidence="2" type="ORF">BN4615_P11056</name>
</gene>
<dbReference type="EMBL" id="LT559119">
    <property type="protein sequence ID" value="SAP16250.1"/>
    <property type="molecule type" value="Genomic_DNA"/>
</dbReference>
<proteinExistence type="predicted"/>
<keyword evidence="1" id="KW-0175">Coiled coil</keyword>
<protein>
    <submittedName>
        <fullName evidence="2">Uncharacterized protein</fullName>
    </submittedName>
</protein>
<evidence type="ECO:0000313" key="2">
    <source>
        <dbReference type="EMBL" id="SAP16250.1"/>
    </source>
</evidence>
<accession>A0A1M4BKV3</accession>
<organism evidence="2">
    <name type="scientific">Nonomuraea gerenzanensis</name>
    <dbReference type="NCBI Taxonomy" id="93944"/>
    <lineage>
        <taxon>Bacteria</taxon>
        <taxon>Bacillati</taxon>
        <taxon>Actinomycetota</taxon>
        <taxon>Actinomycetes</taxon>
        <taxon>Streptosporangiales</taxon>
        <taxon>Streptosporangiaceae</taxon>
        <taxon>Nonomuraea</taxon>
    </lineage>
</organism>
<feature type="coiled-coil region" evidence="1">
    <location>
        <begin position="55"/>
        <end position="82"/>
    </location>
</feature>
<evidence type="ECO:0000256" key="1">
    <source>
        <dbReference type="SAM" id="Coils"/>
    </source>
</evidence>
<sequence>MKPLRTVNFEPKRIRKAKRKALVRGYVANKVADVRTEMQDRAEFFRNLRIMKMQRRKIAAEMAFLADDLRALQREVASVERRHPTVDLKLVDETHDLVRDALKAASVAADEYFAFSRQRIYYIKELAA</sequence>